<dbReference type="KEGG" id="cbi:CLJ_0161"/>
<gene>
    <name evidence="1" type="ordered locus">CLJ_0161</name>
</gene>
<accession>A0A3F2ZTW2</accession>
<name>A0A3F2ZTW2_CLOB6</name>
<geneLocation type="plasmid" evidence="1 2">
    <name>pCLJ</name>
</geneLocation>
<reference evidence="1 2" key="1">
    <citation type="journal article" date="2007" name="PLoS ONE">
        <title>Analysis of the neurotoxin complex genes in Clostridium botulinum A1-A4 and B1 strains: BoNT/A3, /Ba4 and /B1 clusters are located within plasmids.</title>
        <authorList>
            <person name="Smith T.J."/>
            <person name="Hill K.K."/>
            <person name="Foley B.T."/>
            <person name="Detter J.C."/>
            <person name="Munk A.C."/>
            <person name="Bruce D.C."/>
            <person name="Doggett N.A."/>
            <person name="Smith L.A."/>
            <person name="Marks J.D."/>
            <person name="Xie G."/>
            <person name="Brettin T.S."/>
        </authorList>
    </citation>
    <scope>NUCLEOTIDE SEQUENCE [LARGE SCALE GENOMIC DNA]</scope>
    <source>
        <strain evidence="2">657 / Type Ba4</strain>
    </source>
</reference>
<reference evidence="2" key="2">
    <citation type="submission" date="2008-05" db="EMBL/GenBank/DDBJ databases">
        <title>Genome sequence of Clostridium botulinum Ba4 strain 657 plasmid pCLJ.</title>
        <authorList>
            <person name="Shrivastava S."/>
            <person name="Brown J.L."/>
            <person name="Bruce D."/>
            <person name="Detter C."/>
            <person name="Munk C."/>
            <person name="Smith L.A."/>
            <person name="Smith T.J."/>
            <person name="Sutton G."/>
            <person name="Brettin T.S."/>
        </authorList>
    </citation>
    <scope>NUCLEOTIDE SEQUENCE [LARGE SCALE GENOMIC DNA]</scope>
    <source>
        <strain evidence="2">657 / Type Ba4</strain>
        <plasmid evidence="2">pCLJ</plasmid>
    </source>
</reference>
<proteinExistence type="predicted"/>
<dbReference type="AlphaFoldDB" id="A0A3F2ZTW2"/>
<dbReference type="Proteomes" id="UP000002333">
    <property type="component" value="Plasmid pCLJ"/>
</dbReference>
<keyword evidence="1" id="KW-0614">Plasmid</keyword>
<dbReference type="EMBL" id="CP001081">
    <property type="protein sequence ID" value="ACQ51285.1"/>
    <property type="molecule type" value="Genomic_DNA"/>
</dbReference>
<dbReference type="RefSeq" id="WP_012720256.1">
    <property type="nucleotide sequence ID" value="NC_012654.1"/>
</dbReference>
<protein>
    <submittedName>
        <fullName evidence="1">Uncharacterized protein</fullName>
    </submittedName>
</protein>
<sequence>MKFYELHEVIQELRKNEKLVFKIVLVKNGKIIDDGLGELHDDHYLTIYHWAKSPYIKALRFHNGEFRGFYEGIQFDEKCRWVLTSDLDNWFTDSKISS</sequence>
<organism evidence="1 2">
    <name type="scientific">Clostridium botulinum (strain 657 / Type Ba4)</name>
    <dbReference type="NCBI Taxonomy" id="515621"/>
    <lineage>
        <taxon>Bacteria</taxon>
        <taxon>Bacillati</taxon>
        <taxon>Bacillota</taxon>
        <taxon>Clostridia</taxon>
        <taxon>Eubacteriales</taxon>
        <taxon>Clostridiaceae</taxon>
        <taxon>Clostridium</taxon>
    </lineage>
</organism>
<evidence type="ECO:0000313" key="2">
    <source>
        <dbReference type="Proteomes" id="UP000002333"/>
    </source>
</evidence>
<evidence type="ECO:0000313" key="1">
    <source>
        <dbReference type="EMBL" id="ACQ51285.1"/>
    </source>
</evidence>